<feature type="region of interest" description="Disordered" evidence="1">
    <location>
        <begin position="50"/>
        <end position="71"/>
    </location>
</feature>
<gene>
    <name evidence="2" type="ORF">X975_07415</name>
</gene>
<reference evidence="2 3" key="1">
    <citation type="submission" date="2013-11" db="EMBL/GenBank/DDBJ databases">
        <title>Genome sequencing of Stegodyphus mimosarum.</title>
        <authorList>
            <person name="Bechsgaard J."/>
        </authorList>
    </citation>
    <scope>NUCLEOTIDE SEQUENCE [LARGE SCALE GENOMIC DNA]</scope>
</reference>
<accession>A0A087TR00</accession>
<organism evidence="2 3">
    <name type="scientific">Stegodyphus mimosarum</name>
    <name type="common">African social velvet spider</name>
    <dbReference type="NCBI Taxonomy" id="407821"/>
    <lineage>
        <taxon>Eukaryota</taxon>
        <taxon>Metazoa</taxon>
        <taxon>Ecdysozoa</taxon>
        <taxon>Arthropoda</taxon>
        <taxon>Chelicerata</taxon>
        <taxon>Arachnida</taxon>
        <taxon>Araneae</taxon>
        <taxon>Araneomorphae</taxon>
        <taxon>Entelegynae</taxon>
        <taxon>Eresoidea</taxon>
        <taxon>Eresidae</taxon>
        <taxon>Stegodyphus</taxon>
    </lineage>
</organism>
<evidence type="ECO:0000313" key="3">
    <source>
        <dbReference type="Proteomes" id="UP000054359"/>
    </source>
</evidence>
<feature type="compositionally biased region" description="Basic residues" evidence="1">
    <location>
        <begin position="12"/>
        <end position="21"/>
    </location>
</feature>
<sequence>MSTASEIIHPHVEKKHHRSKRMNYDIHVEREFVLKPVHTPQDGDHLTQSAMLNTSQEYFRSTHVGNSKLPR</sequence>
<evidence type="ECO:0000256" key="1">
    <source>
        <dbReference type="SAM" id="MobiDB-lite"/>
    </source>
</evidence>
<protein>
    <submittedName>
        <fullName evidence="2">Uncharacterized protein</fullName>
    </submittedName>
</protein>
<keyword evidence="3" id="KW-1185">Reference proteome</keyword>
<feature type="region of interest" description="Disordered" evidence="1">
    <location>
        <begin position="1"/>
        <end position="22"/>
    </location>
</feature>
<proteinExistence type="predicted"/>
<name>A0A087TR00_STEMI</name>
<feature type="compositionally biased region" description="Polar residues" evidence="1">
    <location>
        <begin position="50"/>
        <end position="65"/>
    </location>
</feature>
<dbReference type="EMBL" id="KK116363">
    <property type="protein sequence ID" value="KFM67539.1"/>
    <property type="molecule type" value="Genomic_DNA"/>
</dbReference>
<evidence type="ECO:0000313" key="2">
    <source>
        <dbReference type="EMBL" id="KFM67539.1"/>
    </source>
</evidence>
<feature type="non-terminal residue" evidence="2">
    <location>
        <position position="71"/>
    </location>
</feature>
<dbReference type="AlphaFoldDB" id="A0A087TR00"/>
<dbReference type="Proteomes" id="UP000054359">
    <property type="component" value="Unassembled WGS sequence"/>
</dbReference>